<evidence type="ECO:0000256" key="2">
    <source>
        <dbReference type="ARBA" id="ARBA00009810"/>
    </source>
</evidence>
<protein>
    <submittedName>
        <fullName evidence="18">TonB-denpendent receptor</fullName>
    </submittedName>
</protein>
<dbReference type="PANTHER" id="PTHR32552:SF74">
    <property type="entry name" value="HYDROXAMATE SIDEROPHORE RECEPTOR FHUE"/>
    <property type="match status" value="1"/>
</dbReference>
<gene>
    <name evidence="18" type="ORF">P245_02395</name>
</gene>
<dbReference type="Pfam" id="PF00593">
    <property type="entry name" value="TonB_dep_Rec_b-barrel"/>
    <property type="match status" value="1"/>
</dbReference>
<evidence type="ECO:0000256" key="14">
    <source>
        <dbReference type="PROSITE-ProRule" id="PRU01360"/>
    </source>
</evidence>
<keyword evidence="6 14" id="KW-0812">Transmembrane</keyword>
<dbReference type="Pfam" id="PF07715">
    <property type="entry name" value="Plug"/>
    <property type="match status" value="1"/>
</dbReference>
<dbReference type="AlphaFoldDB" id="A0A0E3C7M9"/>
<dbReference type="PANTHER" id="PTHR32552">
    <property type="entry name" value="FERRICHROME IRON RECEPTOR-RELATED"/>
    <property type="match status" value="1"/>
</dbReference>
<keyword evidence="12 18" id="KW-0675">Receptor</keyword>
<keyword evidence="5" id="KW-0410">Iron transport</keyword>
<evidence type="ECO:0000256" key="13">
    <source>
        <dbReference type="ARBA" id="ARBA00023237"/>
    </source>
</evidence>
<dbReference type="NCBIfam" id="TIGR01783">
    <property type="entry name" value="TonB-siderophor"/>
    <property type="match status" value="1"/>
</dbReference>
<evidence type="ECO:0000256" key="9">
    <source>
        <dbReference type="ARBA" id="ARBA00023065"/>
    </source>
</evidence>
<name>A0A0E3C7M9_9BURK</name>
<evidence type="ECO:0000256" key="3">
    <source>
        <dbReference type="ARBA" id="ARBA00022448"/>
    </source>
</evidence>
<dbReference type="Gene3D" id="3.55.50.30">
    <property type="match status" value="1"/>
</dbReference>
<keyword evidence="4 14" id="KW-1134">Transmembrane beta strand</keyword>
<dbReference type="GO" id="GO:0038023">
    <property type="term" value="F:signaling receptor activity"/>
    <property type="evidence" value="ECO:0007669"/>
    <property type="project" value="InterPro"/>
</dbReference>
<keyword evidence="7" id="KW-0732">Signal</keyword>
<evidence type="ECO:0000256" key="10">
    <source>
        <dbReference type="ARBA" id="ARBA00023077"/>
    </source>
</evidence>
<accession>A0A0E3C7M9</accession>
<dbReference type="InterPro" id="IPR010917">
    <property type="entry name" value="TonB_rcpt_CS"/>
</dbReference>
<evidence type="ECO:0000256" key="8">
    <source>
        <dbReference type="ARBA" id="ARBA00023004"/>
    </source>
</evidence>
<dbReference type="EMBL" id="AWTN01000002">
    <property type="protein sequence ID" value="KGH00233.1"/>
    <property type="molecule type" value="Genomic_DNA"/>
</dbReference>
<feature type="short sequence motif" description="TonB C-terminal box" evidence="15">
    <location>
        <begin position="815"/>
        <end position="832"/>
    </location>
</feature>
<keyword evidence="10 16" id="KW-0798">TonB box</keyword>
<keyword evidence="8" id="KW-0408">Iron</keyword>
<dbReference type="PROSITE" id="PS52016">
    <property type="entry name" value="TONB_DEPENDENT_REC_3"/>
    <property type="match status" value="1"/>
</dbReference>
<comment type="caution">
    <text evidence="18">The sequence shown here is derived from an EMBL/GenBank/DDBJ whole genome shotgun (WGS) entry which is preliminary data.</text>
</comment>
<dbReference type="GO" id="GO:0009279">
    <property type="term" value="C:cell outer membrane"/>
    <property type="evidence" value="ECO:0007669"/>
    <property type="project" value="UniProtKB-SubCell"/>
</dbReference>
<dbReference type="SUPFAM" id="SSF56935">
    <property type="entry name" value="Porins"/>
    <property type="match status" value="1"/>
</dbReference>
<dbReference type="Gene3D" id="2.170.130.10">
    <property type="entry name" value="TonB-dependent receptor, plug domain"/>
    <property type="match status" value="1"/>
</dbReference>
<evidence type="ECO:0000256" key="16">
    <source>
        <dbReference type="RuleBase" id="RU003357"/>
    </source>
</evidence>
<dbReference type="GO" id="GO:0015344">
    <property type="term" value="F:siderophore uptake transmembrane transporter activity"/>
    <property type="evidence" value="ECO:0007669"/>
    <property type="project" value="TreeGrafter"/>
</dbReference>
<dbReference type="GO" id="GO:0015891">
    <property type="term" value="P:siderophore transport"/>
    <property type="evidence" value="ECO:0007669"/>
    <property type="project" value="InterPro"/>
</dbReference>
<evidence type="ECO:0000259" key="17">
    <source>
        <dbReference type="SMART" id="SM00965"/>
    </source>
</evidence>
<keyword evidence="3 14" id="KW-0813">Transport</keyword>
<dbReference type="InterPro" id="IPR000531">
    <property type="entry name" value="Beta-barrel_TonB"/>
</dbReference>
<comment type="similarity">
    <text evidence="2 14 16">Belongs to the TonB-dependent receptor family.</text>
</comment>
<dbReference type="CDD" id="cd01347">
    <property type="entry name" value="ligand_gated_channel"/>
    <property type="match status" value="1"/>
</dbReference>
<dbReference type="SMART" id="SM00965">
    <property type="entry name" value="STN"/>
    <property type="match status" value="1"/>
</dbReference>
<dbReference type="PROSITE" id="PS01156">
    <property type="entry name" value="TONB_DEPENDENT_REC_2"/>
    <property type="match status" value="1"/>
</dbReference>
<reference evidence="18 19" key="1">
    <citation type="submission" date="2013-09" db="EMBL/GenBank/DDBJ databases">
        <title>High correlation between genotypes and phenotypes of environmental bacteria Comamonas testosteroni strains.</title>
        <authorList>
            <person name="Liu L."/>
            <person name="Zhu W."/>
            <person name="Xia X."/>
            <person name="Xu B."/>
            <person name="Luo M."/>
            <person name="Wang G."/>
        </authorList>
    </citation>
    <scope>NUCLEOTIDE SEQUENCE [LARGE SCALE GENOMIC DNA]</scope>
    <source>
        <strain evidence="18 19">JL14</strain>
    </source>
</reference>
<dbReference type="InterPro" id="IPR010105">
    <property type="entry name" value="TonB_sidphr_rcpt"/>
</dbReference>
<evidence type="ECO:0000256" key="1">
    <source>
        <dbReference type="ARBA" id="ARBA00004571"/>
    </source>
</evidence>
<feature type="domain" description="Secretin/TonB short N-terminal" evidence="17">
    <location>
        <begin position="84"/>
        <end position="135"/>
    </location>
</feature>
<evidence type="ECO:0000256" key="12">
    <source>
        <dbReference type="ARBA" id="ARBA00023170"/>
    </source>
</evidence>
<comment type="subcellular location">
    <subcellularLocation>
        <location evidence="1 14">Cell outer membrane</location>
        <topology evidence="1 14">Multi-pass membrane protein</topology>
    </subcellularLocation>
</comment>
<evidence type="ECO:0000256" key="4">
    <source>
        <dbReference type="ARBA" id="ARBA00022452"/>
    </source>
</evidence>
<keyword evidence="9" id="KW-0406">Ion transport</keyword>
<sequence>MVLAQHIPGHISVPSSSFVPVESLGLKQNAVQAALILLLGVAGAGGVQAQLSQGSASSQQVREYSLPRGPLSQALARFAGESGVTLSADSALTGELQTAGLNGRFAVAEGFAQLLRGSGLEVAQTQPGIFILRKSTQAPVAAGAAPSLAEVLVTAAAEASTFSEGTGSYAAQLVTIGKSAQSLREIPQSVSVVTRQMLEDQNIQSLDDAMRTVPGVTVEPGSTGGNHGNFYMRGYAVDTVQIDGVNTPASTGNDLSSGFGMAMYDRIEVLRGPAGLFQGAGDPGGSINLVRKRPKAQREFSTQLSAGSWNRYYAEADMSGPLSSDGRIRGRLVTAYQDQGSFVDHVYSRKPLIYGVLEADLTPSSTLTAGASHQQYKGRPAFGLPAYPDGRLLDIPRSSYLDPIWNHITERNTEYFAEFQNRLDNGGQIKLNATYREQDEPSRLFGWSDCAADPATGDSCLISWAYRSHWKTHGLDGFITTPFAALGSSNNELTLGADYRKVHKSFKYGGGDGAPINIFDPDNNVPKPANYSFSNGNDNRTEQYGLYGRINLRPASGVLLSMGGRMTWWDNHAVNRNAYFNQFSETDTRISGKFTPYAGVVFDLSEQLSAYASYTRIFAPQTASAAEGMTLRPRVGQQYEAGLKGEWLNKLLNARAAVFRMEDSNRAMTDPANPLFSLAAGKMRSQGVEAEINGRIAPGWNLAVGYAYTQTKTLEGTPDEKAQLYTFIAPRHSFNLWTRYQFGSGPLEGFSVGGGLRSVSRMYRLNGDVKFSQGPVTTAALQIGYRFNKNLDATLTVNNVFDKVYYQRVWAAYGSNYYGEPRNVMLTLRGKF</sequence>
<dbReference type="Gene3D" id="2.40.170.20">
    <property type="entry name" value="TonB-dependent receptor, beta-barrel domain"/>
    <property type="match status" value="1"/>
</dbReference>
<keyword evidence="13 14" id="KW-0998">Cell outer membrane</keyword>
<dbReference type="FunFam" id="2.170.130.10:FF:000010">
    <property type="entry name" value="Ferripyoverdine receptor"/>
    <property type="match status" value="1"/>
</dbReference>
<dbReference type="InterPro" id="IPR012910">
    <property type="entry name" value="Plug_dom"/>
</dbReference>
<evidence type="ECO:0000313" key="18">
    <source>
        <dbReference type="EMBL" id="KGH00233.1"/>
    </source>
</evidence>
<dbReference type="Proteomes" id="UP000029567">
    <property type="component" value="Unassembled WGS sequence"/>
</dbReference>
<dbReference type="InterPro" id="IPR037066">
    <property type="entry name" value="Plug_dom_sf"/>
</dbReference>
<dbReference type="InterPro" id="IPR011662">
    <property type="entry name" value="Secretin/TonB_short_N"/>
</dbReference>
<evidence type="ECO:0000256" key="7">
    <source>
        <dbReference type="ARBA" id="ARBA00022729"/>
    </source>
</evidence>
<proteinExistence type="inferred from homology"/>
<dbReference type="InterPro" id="IPR039426">
    <property type="entry name" value="TonB-dep_rcpt-like"/>
</dbReference>
<evidence type="ECO:0000256" key="11">
    <source>
        <dbReference type="ARBA" id="ARBA00023136"/>
    </source>
</evidence>
<keyword evidence="11 14" id="KW-0472">Membrane</keyword>
<evidence type="ECO:0000256" key="6">
    <source>
        <dbReference type="ARBA" id="ARBA00022692"/>
    </source>
</evidence>
<evidence type="ECO:0000256" key="5">
    <source>
        <dbReference type="ARBA" id="ARBA00022496"/>
    </source>
</evidence>
<evidence type="ECO:0000256" key="15">
    <source>
        <dbReference type="PROSITE-ProRule" id="PRU10144"/>
    </source>
</evidence>
<evidence type="ECO:0000313" key="19">
    <source>
        <dbReference type="Proteomes" id="UP000029567"/>
    </source>
</evidence>
<dbReference type="InterPro" id="IPR036942">
    <property type="entry name" value="Beta-barrel_TonB_sf"/>
</dbReference>
<organism evidence="18 19">
    <name type="scientific">Comamonas thiooxydans</name>
    <dbReference type="NCBI Taxonomy" id="363952"/>
    <lineage>
        <taxon>Bacteria</taxon>
        <taxon>Pseudomonadati</taxon>
        <taxon>Pseudomonadota</taxon>
        <taxon>Betaproteobacteria</taxon>
        <taxon>Burkholderiales</taxon>
        <taxon>Comamonadaceae</taxon>
        <taxon>Comamonas</taxon>
    </lineage>
</organism>